<sequence length="128" mass="14093">MLAGETPVLVHNANCAPGTLPGTKFDVPTEPGIYTIHLNDGTKYVGSSTTSIRERVNKSMRSKHAVRKAGYAADDVVNVTYFTLPRGTDGVAIRRMEQTMMEGVKERGWTLLNRRDPEIQVPFGGYLP</sequence>
<dbReference type="AlphaFoldDB" id="A0A388T8E1"/>
<dbReference type="RefSeq" id="WP_147317765.1">
    <property type="nucleotide sequence ID" value="NZ_BGZL01000055.1"/>
</dbReference>
<gene>
    <name evidence="1" type="ORF">SSP531S_59570</name>
</gene>
<accession>A0A388T8E1</accession>
<comment type="caution">
    <text evidence="1">The sequence shown here is derived from an EMBL/GenBank/DDBJ whole genome shotgun (WGS) entry which is preliminary data.</text>
</comment>
<evidence type="ECO:0000313" key="1">
    <source>
        <dbReference type="EMBL" id="GBQ04460.1"/>
    </source>
</evidence>
<reference evidence="1 2" key="1">
    <citation type="submission" date="2018-07" db="EMBL/GenBank/DDBJ databases">
        <title>Whole Genome Shotgun Sequence of Streptomyces spongiicola strain 531S.</title>
        <authorList>
            <person name="Dohra H."/>
            <person name="Kodani S."/>
        </authorList>
    </citation>
    <scope>NUCLEOTIDE SEQUENCE [LARGE SCALE GENOMIC DNA]</scope>
    <source>
        <strain evidence="1 2">531S</strain>
    </source>
</reference>
<organism evidence="1 2">
    <name type="scientific">Streptomyces spongiicola</name>
    <dbReference type="NCBI Taxonomy" id="1690221"/>
    <lineage>
        <taxon>Bacteria</taxon>
        <taxon>Bacillati</taxon>
        <taxon>Actinomycetota</taxon>
        <taxon>Actinomycetes</taxon>
        <taxon>Kitasatosporales</taxon>
        <taxon>Streptomycetaceae</taxon>
        <taxon>Streptomyces</taxon>
    </lineage>
</organism>
<dbReference type="EMBL" id="BGZL01000055">
    <property type="protein sequence ID" value="GBQ04460.1"/>
    <property type="molecule type" value="Genomic_DNA"/>
</dbReference>
<protein>
    <recommendedName>
        <fullName evidence="3">GIY-YIG domain-containing protein</fullName>
    </recommendedName>
</protein>
<name>A0A388T8E1_9ACTN</name>
<dbReference type="Proteomes" id="UP000265354">
    <property type="component" value="Unassembled WGS sequence"/>
</dbReference>
<evidence type="ECO:0000313" key="2">
    <source>
        <dbReference type="Proteomes" id="UP000265354"/>
    </source>
</evidence>
<evidence type="ECO:0008006" key="3">
    <source>
        <dbReference type="Google" id="ProtNLM"/>
    </source>
</evidence>
<proteinExistence type="predicted"/>